<organism evidence="1">
    <name type="scientific">marine sediment metagenome</name>
    <dbReference type="NCBI Taxonomy" id="412755"/>
    <lineage>
        <taxon>unclassified sequences</taxon>
        <taxon>metagenomes</taxon>
        <taxon>ecological metagenomes</taxon>
    </lineage>
</organism>
<protein>
    <submittedName>
        <fullName evidence="1">Uncharacterized protein</fullName>
    </submittedName>
</protein>
<sequence>MRKKWPPFGLLDAAPRFWWRKSLPKRALSKVCFRTKTDALNVFADYNRTTIDNYGGEDALHRPSEFEAINHLYDLKDKRKVRTIAQALWESLRVKRGPYCLDDINVQILNETAPGEKGVGFQVPDVAQEAALVSEEEGYHEGRAIDEGRISDCFNVRRLVRQRKGRAARSELRRRRTERQCVCRDDRGRFIKCPAYEPEVPF</sequence>
<dbReference type="EMBL" id="LAZR01038627">
    <property type="protein sequence ID" value="KKL19051.1"/>
    <property type="molecule type" value="Genomic_DNA"/>
</dbReference>
<reference evidence="1" key="1">
    <citation type="journal article" date="2015" name="Nature">
        <title>Complex archaea that bridge the gap between prokaryotes and eukaryotes.</title>
        <authorList>
            <person name="Spang A."/>
            <person name="Saw J.H."/>
            <person name="Jorgensen S.L."/>
            <person name="Zaremba-Niedzwiedzka K."/>
            <person name="Martijn J."/>
            <person name="Lind A.E."/>
            <person name="van Eijk R."/>
            <person name="Schleper C."/>
            <person name="Guy L."/>
            <person name="Ettema T.J."/>
        </authorList>
    </citation>
    <scope>NUCLEOTIDE SEQUENCE</scope>
</reference>
<proteinExistence type="predicted"/>
<evidence type="ECO:0000313" key="1">
    <source>
        <dbReference type="EMBL" id="KKL19051.1"/>
    </source>
</evidence>
<comment type="caution">
    <text evidence="1">The sequence shown here is derived from an EMBL/GenBank/DDBJ whole genome shotgun (WGS) entry which is preliminary data.</text>
</comment>
<dbReference type="AlphaFoldDB" id="A0A0F9DMY5"/>
<gene>
    <name evidence="1" type="ORF">LCGC14_2469370</name>
</gene>
<accession>A0A0F9DMY5</accession>
<name>A0A0F9DMY5_9ZZZZ</name>